<evidence type="ECO:0000256" key="1">
    <source>
        <dbReference type="ARBA" id="ARBA00023015"/>
    </source>
</evidence>
<dbReference type="EMBL" id="QQST01000003">
    <property type="protein sequence ID" value="RDI69818.1"/>
    <property type="molecule type" value="Genomic_DNA"/>
</dbReference>
<dbReference type="SUPFAM" id="SSF46785">
    <property type="entry name" value="Winged helix' DNA-binding domain"/>
    <property type="match status" value="1"/>
</dbReference>
<dbReference type="Pfam" id="PF01614">
    <property type="entry name" value="IclR_C"/>
    <property type="match status" value="1"/>
</dbReference>
<evidence type="ECO:0000256" key="3">
    <source>
        <dbReference type="ARBA" id="ARBA00023163"/>
    </source>
</evidence>
<proteinExistence type="predicted"/>
<dbReference type="Pfam" id="PF13412">
    <property type="entry name" value="HTH_24"/>
    <property type="match status" value="1"/>
</dbReference>
<keyword evidence="3" id="KW-0804">Transcription</keyword>
<dbReference type="PROSITE" id="PS51078">
    <property type="entry name" value="ICLR_ED"/>
    <property type="match status" value="1"/>
</dbReference>
<gene>
    <name evidence="6" type="ORF">DWB78_16845</name>
</gene>
<dbReference type="PANTHER" id="PTHR30136">
    <property type="entry name" value="HELIX-TURN-HELIX TRANSCRIPTIONAL REGULATOR, ICLR FAMILY"/>
    <property type="match status" value="1"/>
</dbReference>
<comment type="caution">
    <text evidence="6">The sequence shown here is derived from an EMBL/GenBank/DDBJ whole genome shotgun (WGS) entry which is preliminary data.</text>
</comment>
<organism evidence="6 7">
    <name type="scientific">Halopelagius longus</name>
    <dbReference type="NCBI Taxonomy" id="1236180"/>
    <lineage>
        <taxon>Archaea</taxon>
        <taxon>Methanobacteriati</taxon>
        <taxon>Methanobacteriota</taxon>
        <taxon>Stenosarchaea group</taxon>
        <taxon>Halobacteria</taxon>
        <taxon>Halobacteriales</taxon>
        <taxon>Haloferacaceae</taxon>
    </lineage>
</organism>
<evidence type="ECO:0000259" key="4">
    <source>
        <dbReference type="PROSITE" id="PS51077"/>
    </source>
</evidence>
<dbReference type="Gene3D" id="1.10.10.10">
    <property type="entry name" value="Winged helix-like DNA-binding domain superfamily/Winged helix DNA-binding domain"/>
    <property type="match status" value="1"/>
</dbReference>
<dbReference type="InterPro" id="IPR036390">
    <property type="entry name" value="WH_DNA-bd_sf"/>
</dbReference>
<feature type="domain" description="IclR-ED" evidence="5">
    <location>
        <begin position="91"/>
        <end position="274"/>
    </location>
</feature>
<evidence type="ECO:0000313" key="7">
    <source>
        <dbReference type="Proteomes" id="UP000255421"/>
    </source>
</evidence>
<feature type="domain" description="HTH iclR-type" evidence="4">
    <location>
        <begin position="31"/>
        <end position="90"/>
    </location>
</feature>
<dbReference type="SMART" id="SM00346">
    <property type="entry name" value="HTH_ICLR"/>
    <property type="match status" value="1"/>
</dbReference>
<dbReference type="GO" id="GO:0003700">
    <property type="term" value="F:DNA-binding transcription factor activity"/>
    <property type="evidence" value="ECO:0007669"/>
    <property type="project" value="TreeGrafter"/>
</dbReference>
<dbReference type="InterPro" id="IPR029016">
    <property type="entry name" value="GAF-like_dom_sf"/>
</dbReference>
<dbReference type="GO" id="GO:0045892">
    <property type="term" value="P:negative regulation of DNA-templated transcription"/>
    <property type="evidence" value="ECO:0007669"/>
    <property type="project" value="TreeGrafter"/>
</dbReference>
<keyword evidence="7" id="KW-1185">Reference proteome</keyword>
<evidence type="ECO:0000256" key="2">
    <source>
        <dbReference type="ARBA" id="ARBA00023125"/>
    </source>
</evidence>
<dbReference type="InterPro" id="IPR050707">
    <property type="entry name" value="HTH_MetabolicPath_Reg"/>
</dbReference>
<dbReference type="Proteomes" id="UP000255421">
    <property type="component" value="Unassembled WGS sequence"/>
</dbReference>
<sequence length="275" mass="30282">MTLDAPGCLPIANIFPCLLSRTRMADEQIRIKSIATCFRIVEQIQADGSAGISELAREVGLSKSAVYKHVQTLCRLGYLVREGDEYHLSLKFLMLGTEARKRLPLTVAERVVTELAETTGHTTNFIARENDRGIYALRVEPEGMTSKAQLEGKEAPLHATAGGKSIFAYLDEDERDEIIERTGLEAFTDKTITDRAVLDEELQSVRDKRVAFDREEFIDGVQCVASPVLASDHSPIGSVSVTGNIQIMSGKRLEEEVVGLVVSAAKTIEKEVRTT</sequence>
<dbReference type="InterPro" id="IPR036388">
    <property type="entry name" value="WH-like_DNA-bd_sf"/>
</dbReference>
<dbReference type="GO" id="GO:0003677">
    <property type="term" value="F:DNA binding"/>
    <property type="evidence" value="ECO:0007669"/>
    <property type="project" value="UniProtKB-KW"/>
</dbReference>
<name>A0A370IGH5_9EURY</name>
<dbReference type="PANTHER" id="PTHR30136:SF35">
    <property type="entry name" value="HTH-TYPE TRANSCRIPTIONAL REGULATOR RV1719"/>
    <property type="match status" value="1"/>
</dbReference>
<dbReference type="InterPro" id="IPR014757">
    <property type="entry name" value="Tscrpt_reg_IclR_C"/>
</dbReference>
<evidence type="ECO:0000313" key="6">
    <source>
        <dbReference type="EMBL" id="RDI69818.1"/>
    </source>
</evidence>
<evidence type="ECO:0000259" key="5">
    <source>
        <dbReference type="PROSITE" id="PS51078"/>
    </source>
</evidence>
<reference evidence="6 7" key="1">
    <citation type="submission" date="2018-07" db="EMBL/GenBank/DDBJ databases">
        <title>Genome sequence of extremly halophilic archaeon Halopelagius longus strain BC12-B1.</title>
        <authorList>
            <person name="Zhang X."/>
        </authorList>
    </citation>
    <scope>NUCLEOTIDE SEQUENCE [LARGE SCALE GENOMIC DNA]</scope>
    <source>
        <strain evidence="6 7">BC12-B1</strain>
    </source>
</reference>
<keyword evidence="2" id="KW-0238">DNA-binding</keyword>
<dbReference type="AlphaFoldDB" id="A0A370IGH5"/>
<dbReference type="CDD" id="cd00090">
    <property type="entry name" value="HTH_ARSR"/>
    <property type="match status" value="1"/>
</dbReference>
<dbReference type="Gene3D" id="3.30.450.40">
    <property type="match status" value="1"/>
</dbReference>
<dbReference type="SUPFAM" id="SSF55781">
    <property type="entry name" value="GAF domain-like"/>
    <property type="match status" value="1"/>
</dbReference>
<dbReference type="PROSITE" id="PS51077">
    <property type="entry name" value="HTH_ICLR"/>
    <property type="match status" value="1"/>
</dbReference>
<dbReference type="InterPro" id="IPR011991">
    <property type="entry name" value="ArsR-like_HTH"/>
</dbReference>
<accession>A0A370IGH5</accession>
<dbReference type="InterPro" id="IPR005471">
    <property type="entry name" value="Tscrpt_reg_IclR_N"/>
</dbReference>
<protein>
    <submittedName>
        <fullName evidence="6">IclR family transcriptional regulator</fullName>
    </submittedName>
</protein>
<keyword evidence="1" id="KW-0805">Transcription regulation</keyword>